<sequence>MSSVAVVAGRHACLSRKQQRQAGGMSVRGPLRPAPKSGRPPRRTVQVCRAALDSSVTLAVTQQLTALGVYVGAEAGVSLVTLKSDATGRPFIPIVAAGIVGLLATAQIIPEEATTSTGLIAGSAICAALMAYSAKRALDTKHDPAEWPGPKAWPVSAAISSLFGLVLCLETLF</sequence>
<feature type="transmembrane region" description="Helical" evidence="2">
    <location>
        <begin position="91"/>
        <end position="109"/>
    </location>
</feature>
<evidence type="ECO:0000313" key="3">
    <source>
        <dbReference type="EMBL" id="CAD9213051.1"/>
    </source>
</evidence>
<dbReference type="AlphaFoldDB" id="A0A7S1SYK8"/>
<gene>
    <name evidence="3" type="ORF">TCHU04912_LOCUS15290</name>
</gene>
<evidence type="ECO:0000256" key="2">
    <source>
        <dbReference type="SAM" id="Phobius"/>
    </source>
</evidence>
<keyword evidence="2" id="KW-0812">Transmembrane</keyword>
<protein>
    <submittedName>
        <fullName evidence="3">Uncharacterized protein</fullName>
    </submittedName>
</protein>
<evidence type="ECO:0000256" key="1">
    <source>
        <dbReference type="SAM" id="MobiDB-lite"/>
    </source>
</evidence>
<dbReference type="EMBL" id="HBGG01029485">
    <property type="protein sequence ID" value="CAD9213051.1"/>
    <property type="molecule type" value="Transcribed_RNA"/>
</dbReference>
<organism evidence="3">
    <name type="scientific">Tetraselmis chuii</name>
    <dbReference type="NCBI Taxonomy" id="63592"/>
    <lineage>
        <taxon>Eukaryota</taxon>
        <taxon>Viridiplantae</taxon>
        <taxon>Chlorophyta</taxon>
        <taxon>core chlorophytes</taxon>
        <taxon>Chlorodendrophyceae</taxon>
        <taxon>Chlorodendrales</taxon>
        <taxon>Chlorodendraceae</taxon>
        <taxon>Tetraselmis</taxon>
    </lineage>
</organism>
<keyword evidence="2" id="KW-0472">Membrane</keyword>
<proteinExistence type="predicted"/>
<accession>A0A7S1SYK8</accession>
<feature type="transmembrane region" description="Helical" evidence="2">
    <location>
        <begin position="115"/>
        <end position="132"/>
    </location>
</feature>
<reference evidence="3" key="1">
    <citation type="submission" date="2021-01" db="EMBL/GenBank/DDBJ databases">
        <authorList>
            <person name="Corre E."/>
            <person name="Pelletier E."/>
            <person name="Niang G."/>
            <person name="Scheremetjew M."/>
            <person name="Finn R."/>
            <person name="Kale V."/>
            <person name="Holt S."/>
            <person name="Cochrane G."/>
            <person name="Meng A."/>
            <person name="Brown T."/>
            <person name="Cohen L."/>
        </authorList>
    </citation>
    <scope>NUCLEOTIDE SEQUENCE</scope>
    <source>
        <strain evidence="3">PLY429</strain>
    </source>
</reference>
<name>A0A7S1SYK8_9CHLO</name>
<feature type="region of interest" description="Disordered" evidence="1">
    <location>
        <begin position="15"/>
        <end position="43"/>
    </location>
</feature>
<keyword evidence="2" id="KW-1133">Transmembrane helix</keyword>